<dbReference type="EMBL" id="JBHSFU010000004">
    <property type="protein sequence ID" value="MFC4558013.1"/>
    <property type="molecule type" value="Genomic_DNA"/>
</dbReference>
<keyword evidence="2" id="KW-1133">Transmembrane helix</keyword>
<name>A0ABV9DJK0_9BACI</name>
<keyword evidence="4" id="KW-1185">Reference proteome</keyword>
<keyword evidence="2" id="KW-0812">Transmembrane</keyword>
<dbReference type="Proteomes" id="UP001595989">
    <property type="component" value="Unassembled WGS sequence"/>
</dbReference>
<accession>A0ABV9DJK0</accession>
<feature type="transmembrane region" description="Helical" evidence="2">
    <location>
        <begin position="253"/>
        <end position="273"/>
    </location>
</feature>
<feature type="transmembrane region" description="Helical" evidence="2">
    <location>
        <begin position="101"/>
        <end position="123"/>
    </location>
</feature>
<feature type="transmembrane region" description="Helical" evidence="2">
    <location>
        <begin position="375"/>
        <end position="394"/>
    </location>
</feature>
<proteinExistence type="predicted"/>
<keyword evidence="2" id="KW-0472">Membrane</keyword>
<dbReference type="RefSeq" id="WP_390294296.1">
    <property type="nucleotide sequence ID" value="NZ_JBHSFU010000004.1"/>
</dbReference>
<dbReference type="GO" id="GO:0016874">
    <property type="term" value="F:ligase activity"/>
    <property type="evidence" value="ECO:0007669"/>
    <property type="project" value="UniProtKB-KW"/>
</dbReference>
<feature type="transmembrane region" description="Helical" evidence="2">
    <location>
        <begin position="71"/>
        <end position="89"/>
    </location>
</feature>
<feature type="compositionally biased region" description="Basic and acidic residues" evidence="1">
    <location>
        <begin position="312"/>
        <end position="323"/>
    </location>
</feature>
<dbReference type="InterPro" id="IPR049504">
    <property type="entry name" value="O-antigen_lig"/>
</dbReference>
<feature type="region of interest" description="Disordered" evidence="1">
    <location>
        <begin position="288"/>
        <end position="323"/>
    </location>
</feature>
<protein>
    <submittedName>
        <fullName evidence="3">O-antigen ligase family protein</fullName>
    </submittedName>
</protein>
<evidence type="ECO:0000256" key="2">
    <source>
        <dbReference type="SAM" id="Phobius"/>
    </source>
</evidence>
<evidence type="ECO:0000313" key="3">
    <source>
        <dbReference type="EMBL" id="MFC4558013.1"/>
    </source>
</evidence>
<reference evidence="4" key="1">
    <citation type="journal article" date="2019" name="Int. J. Syst. Evol. Microbiol.">
        <title>The Global Catalogue of Microorganisms (GCM) 10K type strain sequencing project: providing services to taxonomists for standard genome sequencing and annotation.</title>
        <authorList>
            <consortium name="The Broad Institute Genomics Platform"/>
            <consortium name="The Broad Institute Genome Sequencing Center for Infectious Disease"/>
            <person name="Wu L."/>
            <person name="Ma J."/>
        </authorList>
    </citation>
    <scope>NUCLEOTIDE SEQUENCE [LARGE SCALE GENOMIC DNA]</scope>
    <source>
        <strain evidence="4">CGMCC 4.7426</strain>
    </source>
</reference>
<dbReference type="Pfam" id="PF13425">
    <property type="entry name" value="O-antigen_lig"/>
    <property type="match status" value="1"/>
</dbReference>
<comment type="caution">
    <text evidence="3">The sequence shown here is derived from an EMBL/GenBank/DDBJ whole genome shotgun (WGS) entry which is preliminary data.</text>
</comment>
<feature type="transmembrane region" description="Helical" evidence="2">
    <location>
        <begin position="42"/>
        <end position="59"/>
    </location>
</feature>
<feature type="transmembrane region" description="Helical" evidence="2">
    <location>
        <begin position="414"/>
        <end position="435"/>
    </location>
</feature>
<feature type="compositionally biased region" description="Basic and acidic residues" evidence="1">
    <location>
        <begin position="288"/>
        <end position="297"/>
    </location>
</feature>
<keyword evidence="3" id="KW-0436">Ligase</keyword>
<evidence type="ECO:0000256" key="1">
    <source>
        <dbReference type="SAM" id="MobiDB-lite"/>
    </source>
</evidence>
<organism evidence="3 4">
    <name type="scientific">Virgibacillus kekensis</name>
    <dbReference type="NCBI Taxonomy" id="202261"/>
    <lineage>
        <taxon>Bacteria</taxon>
        <taxon>Bacillati</taxon>
        <taxon>Bacillota</taxon>
        <taxon>Bacilli</taxon>
        <taxon>Bacillales</taxon>
        <taxon>Bacillaceae</taxon>
        <taxon>Virgibacillus</taxon>
    </lineage>
</organism>
<feature type="transmembrane region" description="Helical" evidence="2">
    <location>
        <begin position="441"/>
        <end position="457"/>
    </location>
</feature>
<feature type="transmembrane region" description="Helical" evidence="2">
    <location>
        <begin position="135"/>
        <end position="152"/>
    </location>
</feature>
<feature type="transmembrane region" description="Helical" evidence="2">
    <location>
        <begin position="172"/>
        <end position="194"/>
    </location>
</feature>
<sequence>MYKKLTVNDNLVKIMERYFLIFILLQPFLDLTSYAGWSISELVRALTIGIGFIYLLSVYRKYKFAKYATNYFIVLCVFMLIHFLINYFLKEPYSLSSEVVYIVKTVYFISMLLVYTTLFYSLNKSTKWRTKVQKYFFICLNIIAIVMVLASITETGKRSYKSLSKEGHSGWFFSANDLSTLLAVAACVALIYILNQRKLKNSLYLSLSFFIISLSMLIIGTKVGIGALFIMLGIALVWAVIEGILFSKGWKKLITLVSVSLSVLIIVPFTPAAQNLSLYDLVVSVNTDKSKSSKPDENSLANEDNNEEPEEDTQKPDNSTREEEKINVLSGRGHYLDKKINQYQDAPVSQKIFGMGYGGNYTKNPKQVEMDFLDYFFTYGLLGFILLVSPLIGYTFKIIQMLIKRRFKILDLEIILLGVAVSLGLGVAFLAGHVLTSPASSIYLAIVFSYLLILVYSRSTNEDINPS</sequence>
<feature type="transmembrane region" description="Helical" evidence="2">
    <location>
        <begin position="201"/>
        <end position="219"/>
    </location>
</feature>
<feature type="transmembrane region" description="Helical" evidence="2">
    <location>
        <begin position="18"/>
        <end position="36"/>
    </location>
</feature>
<gene>
    <name evidence="3" type="ORF">ACFO3D_07305</name>
</gene>
<feature type="transmembrane region" description="Helical" evidence="2">
    <location>
        <begin position="225"/>
        <end position="246"/>
    </location>
</feature>
<evidence type="ECO:0000313" key="4">
    <source>
        <dbReference type="Proteomes" id="UP001595989"/>
    </source>
</evidence>